<evidence type="ECO:0000313" key="1">
    <source>
        <dbReference type="EMBL" id="CAB5034363.1"/>
    </source>
</evidence>
<reference evidence="1" key="1">
    <citation type="submission" date="2020-05" db="EMBL/GenBank/DDBJ databases">
        <authorList>
            <person name="Chiriac C."/>
            <person name="Salcher M."/>
            <person name="Ghai R."/>
            <person name="Kavagutti S V."/>
        </authorList>
    </citation>
    <scope>NUCLEOTIDE SEQUENCE</scope>
</reference>
<gene>
    <name evidence="1" type="ORF">UFOPK4234_00157</name>
</gene>
<organism evidence="1">
    <name type="scientific">freshwater metagenome</name>
    <dbReference type="NCBI Taxonomy" id="449393"/>
    <lineage>
        <taxon>unclassified sequences</taxon>
        <taxon>metagenomes</taxon>
        <taxon>ecological metagenomes</taxon>
    </lineage>
</organism>
<sequence length="211" mass="24272">MRLKWCTLGISRGWNGLFDDVEEHLKIGLFWHTAISSLGERGATRLGRCINNGEFNLLLVRIKIEEEFISLVENFGDTSIRTINFVDNQDDRKFFRERFTQHKTGLWKWAFRGIHQEEHTVNHFESAFYFATEVGVAWGVDDVNGHVTTLHRRVFCENSDALFALEIHGIHHTILAFALFLVSSESTGLPKHCINECRLTMIDVGDNSYVS</sequence>
<dbReference type="AntiFam" id="ANF00072">
    <property type="entry name" value="Shadow ORF (opposite TypA)"/>
</dbReference>
<name>A0A6J7RZN0_9ZZZZ</name>
<proteinExistence type="predicted"/>
<accession>A0A6J7RZN0</accession>
<dbReference type="AlphaFoldDB" id="A0A6J7RZN0"/>
<protein>
    <submittedName>
        <fullName evidence="1">Unannotated protein</fullName>
    </submittedName>
</protein>
<dbReference type="EMBL" id="CAFBQA010000003">
    <property type="protein sequence ID" value="CAB5034363.1"/>
    <property type="molecule type" value="Genomic_DNA"/>
</dbReference>